<feature type="compositionally biased region" description="Low complexity" evidence="2">
    <location>
        <begin position="20"/>
        <end position="31"/>
    </location>
</feature>
<evidence type="ECO:0000256" key="1">
    <source>
        <dbReference type="ARBA" id="ARBA00022553"/>
    </source>
</evidence>
<protein>
    <recommendedName>
        <fullName evidence="3">Guanylate kinase/L-type calcium channel beta subunit domain-containing protein</fullName>
    </recommendedName>
</protein>
<dbReference type="GO" id="GO:0005245">
    <property type="term" value="F:voltage-gated calcium channel activity"/>
    <property type="evidence" value="ECO:0007669"/>
    <property type="project" value="InterPro"/>
</dbReference>
<dbReference type="SUPFAM" id="SSF50044">
    <property type="entry name" value="SH3-domain"/>
    <property type="match status" value="1"/>
</dbReference>
<dbReference type="InterPro" id="IPR000584">
    <property type="entry name" value="VDCC_L_bsu"/>
</dbReference>
<proteinExistence type="predicted"/>
<feature type="domain" description="Guanylate kinase/L-type calcium channel beta subunit" evidence="3">
    <location>
        <begin position="298"/>
        <end position="498"/>
    </location>
</feature>
<dbReference type="Gene3D" id="3.40.50.300">
    <property type="entry name" value="P-loop containing nucleotide triphosphate hydrolases"/>
    <property type="match status" value="1"/>
</dbReference>
<evidence type="ECO:0000256" key="2">
    <source>
        <dbReference type="SAM" id="MobiDB-lite"/>
    </source>
</evidence>
<dbReference type="EMBL" id="CAJNOJ010000182">
    <property type="protein sequence ID" value="CAF1254995.1"/>
    <property type="molecule type" value="Genomic_DNA"/>
</dbReference>
<dbReference type="InterPro" id="IPR036028">
    <property type="entry name" value="SH3-like_dom_sf"/>
</dbReference>
<comment type="caution">
    <text evidence="4">The sequence shown here is derived from an EMBL/GenBank/DDBJ whole genome shotgun (WGS) entry which is preliminary data.</text>
</comment>
<organism evidence="4 5">
    <name type="scientific">Adineta ricciae</name>
    <name type="common">Rotifer</name>
    <dbReference type="NCBI Taxonomy" id="249248"/>
    <lineage>
        <taxon>Eukaryota</taxon>
        <taxon>Metazoa</taxon>
        <taxon>Spiralia</taxon>
        <taxon>Gnathifera</taxon>
        <taxon>Rotifera</taxon>
        <taxon>Eurotatoria</taxon>
        <taxon>Bdelloidea</taxon>
        <taxon>Adinetida</taxon>
        <taxon>Adinetidae</taxon>
        <taxon>Adineta</taxon>
    </lineage>
</organism>
<sequence>MLFMANNTNSIKSSAITTANSLPNNDSLPSSAIPRTSRDLLHPKKPAFSPRLAGAGVTQDSSLSSDSNSINRQYSADSAYSTTTAGSAESNYSQQSSESLDGEAQADAPTTATASVGGLTPPVKSRDQTRPALEALERCKTKPVAFAVRTNIDYIPAPDDLCPIPKAALPFGTKEFLHIKDKFNNDWWIGRLVKVDAPLGFIPSPAKLELIRINATRKNKNPAQTLSNTVPRIKASTQSLDIIDQAIPGFGDDLLGNDLDGDNHSVNKSRLNINTNKDKKKNFFKKTVNITPYDVVPNMRPVVLVGPSLKGYDVTDMMQKAVFDFLKHRYEGRIIITRVTADISLAKRGLLNNPSKIALIERSGAGSGINSPLAAAGMSPMTARATGIKEVHDEIERIFELARSLQLVVLDCDTINHPAQLQKTSLAPIIIYLKVSSPKVLQKLIKSRGKSQHRNLNVQLVAADKLTQCPVDMFDLILEQNQLEDACNSLATFLDSYWNATHPKLDEKNDLAHDTTHVPPRPTATLVAHLPQTNPIGSAPVVTTTTRLLPSSPLLHDLTQSPMPINRYGAAGIGGNLIQRRPSATPSDYYRQTIPSQAVNSAPIYDDERFAHYEMTNFR</sequence>
<feature type="compositionally biased region" description="Polar residues" evidence="2">
    <location>
        <begin position="70"/>
        <end position="99"/>
    </location>
</feature>
<dbReference type="PANTHER" id="PTHR11824">
    <property type="entry name" value="VOLTAGE-DEPENDENT CALCIUM CHANNEL BETA SUBUNIT"/>
    <property type="match status" value="1"/>
</dbReference>
<dbReference type="OrthoDB" id="5962384at2759"/>
<gene>
    <name evidence="4" type="ORF">EDS130_LOCUS28193</name>
</gene>
<dbReference type="PRINTS" id="PR01626">
    <property type="entry name" value="LCACHANNELB"/>
</dbReference>
<dbReference type="SUPFAM" id="SSF52540">
    <property type="entry name" value="P-loop containing nucleoside triphosphate hydrolases"/>
    <property type="match status" value="1"/>
</dbReference>
<keyword evidence="1" id="KW-0597">Phosphoprotein</keyword>
<evidence type="ECO:0000313" key="5">
    <source>
        <dbReference type="Proteomes" id="UP000663852"/>
    </source>
</evidence>
<evidence type="ECO:0000313" key="4">
    <source>
        <dbReference type="EMBL" id="CAF1254995.1"/>
    </source>
</evidence>
<dbReference type="GO" id="GO:0005891">
    <property type="term" value="C:voltage-gated calcium channel complex"/>
    <property type="evidence" value="ECO:0007669"/>
    <property type="project" value="InterPro"/>
</dbReference>
<dbReference type="Pfam" id="PF00625">
    <property type="entry name" value="Guanylate_kin"/>
    <property type="match status" value="2"/>
</dbReference>
<dbReference type="CDD" id="cd11863">
    <property type="entry name" value="SH3_CACNB"/>
    <property type="match status" value="1"/>
</dbReference>
<dbReference type="InterPro" id="IPR008145">
    <property type="entry name" value="GK/Ca_channel_bsu"/>
</dbReference>
<dbReference type="InterPro" id="IPR027417">
    <property type="entry name" value="P-loop_NTPase"/>
</dbReference>
<dbReference type="SMART" id="SM00072">
    <property type="entry name" value="GuKc"/>
    <property type="match status" value="1"/>
</dbReference>
<evidence type="ECO:0000259" key="3">
    <source>
        <dbReference type="SMART" id="SM00072"/>
    </source>
</evidence>
<feature type="region of interest" description="Disordered" evidence="2">
    <location>
        <begin position="18"/>
        <end position="130"/>
    </location>
</feature>
<accession>A0A815AIC2</accession>
<reference evidence="4" key="1">
    <citation type="submission" date="2021-02" db="EMBL/GenBank/DDBJ databases">
        <authorList>
            <person name="Nowell W R."/>
        </authorList>
    </citation>
    <scope>NUCLEOTIDE SEQUENCE</scope>
</reference>
<dbReference type="AlphaFoldDB" id="A0A815AIC2"/>
<dbReference type="Proteomes" id="UP000663852">
    <property type="component" value="Unassembled WGS sequence"/>
</dbReference>
<feature type="compositionally biased region" description="Low complexity" evidence="2">
    <location>
        <begin position="60"/>
        <end position="69"/>
    </location>
</feature>
<name>A0A815AIC2_ADIRI</name>
<dbReference type="Gene3D" id="2.30.30.40">
    <property type="entry name" value="SH3 Domains"/>
    <property type="match status" value="1"/>
</dbReference>